<name>A0A645ALD8_9ZZZZ</name>
<reference evidence="1" key="1">
    <citation type="submission" date="2019-08" db="EMBL/GenBank/DDBJ databases">
        <authorList>
            <person name="Kucharzyk K."/>
            <person name="Murdoch R.W."/>
            <person name="Higgins S."/>
            <person name="Loffler F."/>
        </authorList>
    </citation>
    <scope>NUCLEOTIDE SEQUENCE</scope>
</reference>
<organism evidence="1">
    <name type="scientific">bioreactor metagenome</name>
    <dbReference type="NCBI Taxonomy" id="1076179"/>
    <lineage>
        <taxon>unclassified sequences</taxon>
        <taxon>metagenomes</taxon>
        <taxon>ecological metagenomes</taxon>
    </lineage>
</organism>
<comment type="caution">
    <text evidence="1">The sequence shown here is derived from an EMBL/GenBank/DDBJ whole genome shotgun (WGS) entry which is preliminary data.</text>
</comment>
<accession>A0A645ALD8</accession>
<protein>
    <submittedName>
        <fullName evidence="1">Uncharacterized protein</fullName>
    </submittedName>
</protein>
<dbReference type="AlphaFoldDB" id="A0A645ALD8"/>
<sequence length="184" mass="21014">MFIGLFLERTGTADDFIQPLFKFVGIFINDFTFIRREGFIFFRGKLLAVPDWYQGHASGCLPDDEPGFERFLFDAPKNSIHLFLDHLDDGAFLLVIITALERFRNEAAHILYELGHVIAEYFSLSCRQRHSNRFIPIGKIIDVAPIIRCIAFLCQSGYNGLDVSTLPCSWWSGNENIVAGHRHS</sequence>
<gene>
    <name evidence="1" type="ORF">SDC9_100731</name>
</gene>
<dbReference type="EMBL" id="VSSQ01014581">
    <property type="protein sequence ID" value="MPM53959.1"/>
    <property type="molecule type" value="Genomic_DNA"/>
</dbReference>
<proteinExistence type="predicted"/>
<evidence type="ECO:0000313" key="1">
    <source>
        <dbReference type="EMBL" id="MPM53959.1"/>
    </source>
</evidence>